<reference evidence="1 2" key="1">
    <citation type="submission" date="2018-03" db="EMBL/GenBank/DDBJ databases">
        <title>Comparative analysis of microorganisms from saline springs in Andes Mountain Range, Colombia.</title>
        <authorList>
            <person name="Rubin E."/>
        </authorList>
    </citation>
    <scope>NUCLEOTIDE SEQUENCE [LARGE SCALE GENOMIC DNA]</scope>
    <source>
        <strain evidence="1 2">CG 35</strain>
    </source>
</reference>
<comment type="caution">
    <text evidence="1">The sequence shown here is derived from an EMBL/GenBank/DDBJ whole genome shotgun (WGS) entry which is preliminary data.</text>
</comment>
<organism evidence="1 2">
    <name type="scientific">Nesterenkonia sandarakina</name>
    <dbReference type="NCBI Taxonomy" id="272918"/>
    <lineage>
        <taxon>Bacteria</taxon>
        <taxon>Bacillati</taxon>
        <taxon>Actinomycetota</taxon>
        <taxon>Actinomycetes</taxon>
        <taxon>Micrococcales</taxon>
        <taxon>Micrococcaceae</taxon>
        <taxon>Nesterenkonia</taxon>
    </lineage>
</organism>
<evidence type="ECO:0000313" key="1">
    <source>
        <dbReference type="EMBL" id="PRZ12217.1"/>
    </source>
</evidence>
<dbReference type="Proteomes" id="UP000238217">
    <property type="component" value="Unassembled WGS sequence"/>
</dbReference>
<keyword evidence="2" id="KW-1185">Reference proteome</keyword>
<gene>
    <name evidence="1" type="ORF">BCL67_12313</name>
</gene>
<accession>A0A2T0YC40</accession>
<dbReference type="AlphaFoldDB" id="A0A2T0YC40"/>
<sequence>MGDAIVLLREKRIGWGGLGDAIRALRDCEVLGDYEERELTFVIRGLRQHRAITDFTLLDDHRILVIRRGLPDLVIYIGSEYQPTAHSVRSAIDRFGQFDIFAATNPNSDPTVEATEVAELGEIRVLKWRETLAALHK</sequence>
<evidence type="ECO:0000313" key="2">
    <source>
        <dbReference type="Proteomes" id="UP000238217"/>
    </source>
</evidence>
<protein>
    <submittedName>
        <fullName evidence="1">Uncharacterized protein</fullName>
    </submittedName>
</protein>
<name>A0A2T0YC40_9MICC</name>
<proteinExistence type="predicted"/>
<dbReference type="EMBL" id="PVTY01000023">
    <property type="protein sequence ID" value="PRZ12217.1"/>
    <property type="molecule type" value="Genomic_DNA"/>
</dbReference>